<feature type="transmembrane region" description="Helical" evidence="1">
    <location>
        <begin position="305"/>
        <end position="321"/>
    </location>
</feature>
<feature type="transmembrane region" description="Helical" evidence="1">
    <location>
        <begin position="12"/>
        <end position="28"/>
    </location>
</feature>
<feature type="transmembrane region" description="Helical" evidence="1">
    <location>
        <begin position="327"/>
        <end position="344"/>
    </location>
</feature>
<feature type="transmembrane region" description="Helical" evidence="1">
    <location>
        <begin position="151"/>
        <end position="167"/>
    </location>
</feature>
<name>A0A4U1CIG2_9SPHI</name>
<accession>A0A4U1CIG2</accession>
<feature type="transmembrane region" description="Helical" evidence="1">
    <location>
        <begin position="281"/>
        <end position="298"/>
    </location>
</feature>
<dbReference type="Proteomes" id="UP000307244">
    <property type="component" value="Unassembled WGS sequence"/>
</dbReference>
<sequence length="493" mass="57510">MKISFYQRFDIYKLAILTLSILSCILYHRKGHYWGDDFALYIHQAKALMLNGINELIETNLFAINNSSFHDFSPTLAPWGLPCLLTPLYQFFGLNIEVFKTLIALFYILFIFSFYSFCNKFHTKTISFIYTLFLIVIPALASHTSAVQTEFPYLFFSMVTLLIMTGYKLNKYRLSQSVLIGVLIFICSQIRTEGILLLGSLLFFQSFEIIKNFRSFFKIRAIIWVITPPFIFVLLTFITGLFLPAGFVSHINFYSKVSISSIIGNSASYINIVSSFLIPKYSYVFSFTLFGFMLYGLFKNFPHNKILVIYTTFLIILYMIWPFFEIRYAFLILPFALYFILDGLKSILKLYLAKKYKTVFFTLTILAIMFSLIRNGEEIIEEKNFTRNEIEGPYKKDAAKMFNFVSAKTDPKSVIIFFRARAMSLYTNRKSVMIFGNDKNRVFDIGDYLVINKNNVICQIQHSDPFLNSALFTHRFKQVYENESYVIFKRKLG</sequence>
<feature type="transmembrane region" description="Helical" evidence="1">
    <location>
        <begin position="222"/>
        <end position="245"/>
    </location>
</feature>
<proteinExistence type="predicted"/>
<evidence type="ECO:0000313" key="3">
    <source>
        <dbReference type="Proteomes" id="UP000307244"/>
    </source>
</evidence>
<keyword evidence="1" id="KW-0472">Membrane</keyword>
<protein>
    <recommendedName>
        <fullName evidence="4">Glycosyltransferase RgtA/B/C/D-like domain-containing protein</fullName>
    </recommendedName>
</protein>
<dbReference type="EMBL" id="SWBQ01000002">
    <property type="protein sequence ID" value="TKC07183.1"/>
    <property type="molecule type" value="Genomic_DNA"/>
</dbReference>
<comment type="caution">
    <text evidence="2">The sequence shown here is derived from an EMBL/GenBank/DDBJ whole genome shotgun (WGS) entry which is preliminary data.</text>
</comment>
<feature type="transmembrane region" description="Helical" evidence="1">
    <location>
        <begin position="125"/>
        <end position="145"/>
    </location>
</feature>
<keyword evidence="1" id="KW-0812">Transmembrane</keyword>
<gene>
    <name evidence="2" type="ORF">FA047_07960</name>
</gene>
<dbReference type="RefSeq" id="WP_136835450.1">
    <property type="nucleotide sequence ID" value="NZ_SWBQ01000002.1"/>
</dbReference>
<evidence type="ECO:0008006" key="4">
    <source>
        <dbReference type="Google" id="ProtNLM"/>
    </source>
</evidence>
<evidence type="ECO:0000313" key="2">
    <source>
        <dbReference type="EMBL" id="TKC07183.1"/>
    </source>
</evidence>
<evidence type="ECO:0000256" key="1">
    <source>
        <dbReference type="SAM" id="Phobius"/>
    </source>
</evidence>
<dbReference type="PROSITE" id="PS51257">
    <property type="entry name" value="PROKAR_LIPOPROTEIN"/>
    <property type="match status" value="1"/>
</dbReference>
<feature type="transmembrane region" description="Helical" evidence="1">
    <location>
        <begin position="98"/>
        <end position="118"/>
    </location>
</feature>
<organism evidence="2 3">
    <name type="scientific">Pedobacter frigoris</name>
    <dbReference type="NCBI Taxonomy" id="2571272"/>
    <lineage>
        <taxon>Bacteria</taxon>
        <taxon>Pseudomonadati</taxon>
        <taxon>Bacteroidota</taxon>
        <taxon>Sphingobacteriia</taxon>
        <taxon>Sphingobacteriales</taxon>
        <taxon>Sphingobacteriaceae</taxon>
        <taxon>Pedobacter</taxon>
    </lineage>
</organism>
<keyword evidence="3" id="KW-1185">Reference proteome</keyword>
<reference evidence="2 3" key="1">
    <citation type="submission" date="2019-04" db="EMBL/GenBank/DDBJ databases">
        <title>Pedobacter sp. RP-3-15 sp. nov., isolated from Arctic soil.</title>
        <authorList>
            <person name="Dahal R.H."/>
            <person name="Kim D.-U."/>
        </authorList>
    </citation>
    <scope>NUCLEOTIDE SEQUENCE [LARGE SCALE GENOMIC DNA]</scope>
    <source>
        <strain evidence="2 3">RP-3-15</strain>
    </source>
</reference>
<keyword evidence="1" id="KW-1133">Transmembrane helix</keyword>
<dbReference type="OrthoDB" id="1491752at2"/>
<dbReference type="AlphaFoldDB" id="A0A4U1CIG2"/>